<keyword evidence="3" id="KW-0731">Sigma factor</keyword>
<comment type="caution">
    <text evidence="7">The sequence shown here is derived from an EMBL/GenBank/DDBJ whole genome shotgun (WGS) entry which is preliminary data.</text>
</comment>
<feature type="domain" description="RNA polymerase sigma factor 70 region 4 type 2" evidence="6">
    <location>
        <begin position="134"/>
        <end position="186"/>
    </location>
</feature>
<proteinExistence type="inferred from homology"/>
<keyword evidence="2" id="KW-0805">Transcription regulation</keyword>
<dbReference type="GO" id="GO:0016987">
    <property type="term" value="F:sigma factor activity"/>
    <property type="evidence" value="ECO:0007669"/>
    <property type="project" value="UniProtKB-KW"/>
</dbReference>
<evidence type="ECO:0000259" key="6">
    <source>
        <dbReference type="Pfam" id="PF08281"/>
    </source>
</evidence>
<keyword evidence="8" id="KW-1185">Reference proteome</keyword>
<gene>
    <name evidence="7" type="ORF">IEN85_08605</name>
</gene>
<dbReference type="AlphaFoldDB" id="A0A927F9U3"/>
<evidence type="ECO:0000313" key="7">
    <source>
        <dbReference type="EMBL" id="MBD5779553.1"/>
    </source>
</evidence>
<dbReference type="GO" id="GO:0006352">
    <property type="term" value="P:DNA-templated transcription initiation"/>
    <property type="evidence" value="ECO:0007669"/>
    <property type="project" value="InterPro"/>
</dbReference>
<feature type="domain" description="RNA polymerase sigma-70 region 2" evidence="5">
    <location>
        <begin position="31"/>
        <end position="100"/>
    </location>
</feature>
<comment type="similarity">
    <text evidence="1">Belongs to the sigma-70 factor family. ECF subfamily.</text>
</comment>
<dbReference type="InterPro" id="IPR014284">
    <property type="entry name" value="RNA_pol_sigma-70_dom"/>
</dbReference>
<dbReference type="CDD" id="cd06171">
    <property type="entry name" value="Sigma70_r4"/>
    <property type="match status" value="1"/>
</dbReference>
<dbReference type="InterPro" id="IPR036388">
    <property type="entry name" value="WH-like_DNA-bd_sf"/>
</dbReference>
<evidence type="ECO:0000256" key="1">
    <source>
        <dbReference type="ARBA" id="ARBA00010641"/>
    </source>
</evidence>
<accession>A0A927F9U3</accession>
<reference evidence="7" key="1">
    <citation type="submission" date="2020-09" db="EMBL/GenBank/DDBJ databases">
        <title>Pelagicoccus enzymogenes sp. nov. with an EPS production, isolated from marine sediment.</title>
        <authorList>
            <person name="Feng X."/>
        </authorList>
    </citation>
    <scope>NUCLEOTIDE SEQUENCE</scope>
    <source>
        <strain evidence="7">NFK12</strain>
    </source>
</reference>
<dbReference type="SUPFAM" id="SSF88946">
    <property type="entry name" value="Sigma2 domain of RNA polymerase sigma factors"/>
    <property type="match status" value="1"/>
</dbReference>
<dbReference type="InterPro" id="IPR013249">
    <property type="entry name" value="RNA_pol_sigma70_r4_t2"/>
</dbReference>
<dbReference type="Gene3D" id="1.10.10.10">
    <property type="entry name" value="Winged helix-like DNA-binding domain superfamily/Winged helix DNA-binding domain"/>
    <property type="match status" value="1"/>
</dbReference>
<evidence type="ECO:0000256" key="2">
    <source>
        <dbReference type="ARBA" id="ARBA00023015"/>
    </source>
</evidence>
<dbReference type="RefSeq" id="WP_191616691.1">
    <property type="nucleotide sequence ID" value="NZ_JACYFG010000009.1"/>
</dbReference>
<evidence type="ECO:0000313" key="8">
    <source>
        <dbReference type="Proteomes" id="UP000622317"/>
    </source>
</evidence>
<sequence>MNLKSEQLSELTDAALLHEAGKGDRDAFRVLYRRISKALYSAAFKFTGNAADADELMQETFLELWKQAPQYDASVSQPLTYASRIIRNRAIDRIRKKSRRGRIVDDSREDIVESTQSKPFAGAFESLRSSEAAQAVRQAFGVLTEDQRQVLQLAYFGGLSQSEIAAQESQALGTVKSRIRRGLERLRAELEGKL</sequence>
<dbReference type="InterPro" id="IPR013324">
    <property type="entry name" value="RNA_pol_sigma_r3/r4-like"/>
</dbReference>
<dbReference type="Gene3D" id="1.10.1740.10">
    <property type="match status" value="1"/>
</dbReference>
<dbReference type="InterPro" id="IPR013325">
    <property type="entry name" value="RNA_pol_sigma_r2"/>
</dbReference>
<protein>
    <submittedName>
        <fullName evidence="7">Sigma-70 family RNA polymerase sigma factor</fullName>
    </submittedName>
</protein>
<organism evidence="7 8">
    <name type="scientific">Pelagicoccus enzymogenes</name>
    <dbReference type="NCBI Taxonomy" id="2773457"/>
    <lineage>
        <taxon>Bacteria</taxon>
        <taxon>Pseudomonadati</taxon>
        <taxon>Verrucomicrobiota</taxon>
        <taxon>Opitutia</taxon>
        <taxon>Puniceicoccales</taxon>
        <taxon>Pelagicoccaceae</taxon>
        <taxon>Pelagicoccus</taxon>
    </lineage>
</organism>
<keyword evidence="4" id="KW-0804">Transcription</keyword>
<dbReference type="InterPro" id="IPR039425">
    <property type="entry name" value="RNA_pol_sigma-70-like"/>
</dbReference>
<dbReference type="SUPFAM" id="SSF88659">
    <property type="entry name" value="Sigma3 and sigma4 domains of RNA polymerase sigma factors"/>
    <property type="match status" value="1"/>
</dbReference>
<evidence type="ECO:0000256" key="3">
    <source>
        <dbReference type="ARBA" id="ARBA00023082"/>
    </source>
</evidence>
<dbReference type="EMBL" id="JACYFG010000009">
    <property type="protein sequence ID" value="MBD5779553.1"/>
    <property type="molecule type" value="Genomic_DNA"/>
</dbReference>
<dbReference type="PANTHER" id="PTHR43133:SF62">
    <property type="entry name" value="RNA POLYMERASE SIGMA FACTOR SIGZ"/>
    <property type="match status" value="1"/>
</dbReference>
<dbReference type="NCBIfam" id="TIGR02937">
    <property type="entry name" value="sigma70-ECF"/>
    <property type="match status" value="1"/>
</dbReference>
<dbReference type="InterPro" id="IPR007627">
    <property type="entry name" value="RNA_pol_sigma70_r2"/>
</dbReference>
<dbReference type="PANTHER" id="PTHR43133">
    <property type="entry name" value="RNA POLYMERASE ECF-TYPE SIGMA FACTO"/>
    <property type="match status" value="1"/>
</dbReference>
<dbReference type="Proteomes" id="UP000622317">
    <property type="component" value="Unassembled WGS sequence"/>
</dbReference>
<dbReference type="GO" id="GO:0003677">
    <property type="term" value="F:DNA binding"/>
    <property type="evidence" value="ECO:0007669"/>
    <property type="project" value="InterPro"/>
</dbReference>
<dbReference type="Pfam" id="PF08281">
    <property type="entry name" value="Sigma70_r4_2"/>
    <property type="match status" value="1"/>
</dbReference>
<name>A0A927F9U3_9BACT</name>
<evidence type="ECO:0000259" key="5">
    <source>
        <dbReference type="Pfam" id="PF04542"/>
    </source>
</evidence>
<dbReference type="Pfam" id="PF04542">
    <property type="entry name" value="Sigma70_r2"/>
    <property type="match status" value="1"/>
</dbReference>
<evidence type="ECO:0000256" key="4">
    <source>
        <dbReference type="ARBA" id="ARBA00023163"/>
    </source>
</evidence>